<proteinExistence type="predicted"/>
<dbReference type="Proteomes" id="UP001596378">
    <property type="component" value="Unassembled WGS sequence"/>
</dbReference>
<dbReference type="RefSeq" id="WP_378051335.1">
    <property type="nucleotide sequence ID" value="NZ_JBHMDN010000034.1"/>
</dbReference>
<keyword evidence="2" id="KW-1185">Reference proteome</keyword>
<reference evidence="2" key="1">
    <citation type="journal article" date="2019" name="Int. J. Syst. Evol. Microbiol.">
        <title>The Global Catalogue of Microorganisms (GCM) 10K type strain sequencing project: providing services to taxonomists for standard genome sequencing and annotation.</title>
        <authorList>
            <consortium name="The Broad Institute Genomics Platform"/>
            <consortium name="The Broad Institute Genome Sequencing Center for Infectious Disease"/>
            <person name="Wu L."/>
            <person name="Ma J."/>
        </authorList>
    </citation>
    <scope>NUCLEOTIDE SEQUENCE [LARGE SCALE GENOMIC DNA]</scope>
    <source>
        <strain evidence="2">KCTC 12907</strain>
    </source>
</reference>
<dbReference type="EMBL" id="JBHTAI010000007">
    <property type="protein sequence ID" value="MFC7149605.1"/>
    <property type="molecule type" value="Genomic_DNA"/>
</dbReference>
<comment type="caution">
    <text evidence="1">The sequence shown here is derived from an EMBL/GenBank/DDBJ whole genome shotgun (WGS) entry which is preliminary data.</text>
</comment>
<evidence type="ECO:0000313" key="2">
    <source>
        <dbReference type="Proteomes" id="UP001596378"/>
    </source>
</evidence>
<sequence length="50" mass="5122">MKNAEGIALDKAVVSPSFAAGTVLTVTSAATIKVGDTVTFKVDKPETVKN</sequence>
<organism evidence="1 2">
    <name type="scientific">Cohnella cellulosilytica</name>
    <dbReference type="NCBI Taxonomy" id="986710"/>
    <lineage>
        <taxon>Bacteria</taxon>
        <taxon>Bacillati</taxon>
        <taxon>Bacillota</taxon>
        <taxon>Bacilli</taxon>
        <taxon>Bacillales</taxon>
        <taxon>Paenibacillaceae</taxon>
        <taxon>Cohnella</taxon>
    </lineage>
</organism>
<evidence type="ECO:0000313" key="1">
    <source>
        <dbReference type="EMBL" id="MFC7149605.1"/>
    </source>
</evidence>
<accession>A0ABW2FFG7</accession>
<protein>
    <submittedName>
        <fullName evidence="1">Uncharacterized protein</fullName>
    </submittedName>
</protein>
<name>A0ABW2FFG7_9BACL</name>
<gene>
    <name evidence="1" type="ORF">ACFQMJ_13795</name>
</gene>